<dbReference type="OrthoDB" id="1894747at2759"/>
<reference evidence="4" key="1">
    <citation type="journal article" date="2019" name="Nat. Commun.">
        <title>The genome of broomcorn millet.</title>
        <authorList>
            <person name="Zou C."/>
            <person name="Miki D."/>
            <person name="Li D."/>
            <person name="Tang Q."/>
            <person name="Xiao L."/>
            <person name="Rajput S."/>
            <person name="Deng P."/>
            <person name="Jia W."/>
            <person name="Huang R."/>
            <person name="Zhang M."/>
            <person name="Sun Y."/>
            <person name="Hu J."/>
            <person name="Fu X."/>
            <person name="Schnable P.S."/>
            <person name="Li F."/>
            <person name="Zhang H."/>
            <person name="Feng B."/>
            <person name="Zhu X."/>
            <person name="Liu R."/>
            <person name="Schnable J.C."/>
            <person name="Zhu J.-K."/>
            <person name="Zhang H."/>
        </authorList>
    </citation>
    <scope>NUCLEOTIDE SEQUENCE [LARGE SCALE GENOMIC DNA]</scope>
</reference>
<dbReference type="Proteomes" id="UP000275267">
    <property type="component" value="Unassembled WGS sequence"/>
</dbReference>
<sequence length="739" mass="80610">MPSPSLLLLRAPPPSPRLISPCRRCLASPSLRPTTRASRPHPLRLAPAGSRRAPHATARVVEAGDAGASGLIPIARCYEGRLARLELAGAARREQAVAAAAAADGGAAAEAHLAAGAESMVVEAFLPAADGGGASASSTRVILQAKEVKGKASKIKRQFGPEFFSENEPDSETMLAMAFKQVVMQRLSNFRLEVFSPGSERDFQDLGKPRKVSMDFSVISSDEKLLPSLAEAIFSCVIQDASNNQLGATGGLFQKQQLNCSIDSSVCIHKISEAEIVRSAKRCLESFDLMKSPQNVCKTKNGWWTAPNYESLVKIGGPEFVLWANEYIPTYKLQIKTKAFENTNLEGRRESESNRWEVLLTRSQLAELGNVIDMYFEDQFTLPGKAFHPHWNSDPSNIKKNNGYLNNIFSFMAGSCIILFVAIFAQLCWPRSLGDKRLFKGISNVSSSQGYCSDINSLDSSEIQAYCTSLIKKMKDSYGCPGDVMVDAHIGAWVGELPDCFKGIDSEDNAASDSVQHSDTFIQENQAQLVPINTKMSDLEQNDRTQETLQNIASFQVVMSEEGKVVGFQPTNRPAVNHWSINPLATLLYQGRTLSPGILEPKLKISRPAKAVPIELLMSSESFSCSGDVMVDTNIGAWVGELHDCFMGINSMDSAASDDVQHLDEKEIAQNPSYARMKVLLPIAPPPCIFQLLGKIDHPSSPLPFQVTKPSRKLVCCLVEKHGEDTISIAKLRSNVLGV</sequence>
<evidence type="ECO:0000256" key="2">
    <source>
        <dbReference type="SAM" id="Phobius"/>
    </source>
</evidence>
<feature type="transmembrane region" description="Helical" evidence="2">
    <location>
        <begin position="408"/>
        <end position="429"/>
    </location>
</feature>
<evidence type="ECO:0000256" key="1">
    <source>
        <dbReference type="SAM" id="MobiDB-lite"/>
    </source>
</evidence>
<feature type="region of interest" description="Disordered" evidence="1">
    <location>
        <begin position="29"/>
        <end position="56"/>
    </location>
</feature>
<dbReference type="EMBL" id="PQIB02000012">
    <property type="protein sequence ID" value="RLM79270.1"/>
    <property type="molecule type" value="Genomic_DNA"/>
</dbReference>
<evidence type="ECO:0000313" key="4">
    <source>
        <dbReference type="Proteomes" id="UP000275267"/>
    </source>
</evidence>
<accession>A0A3L6QFS7</accession>
<keyword evidence="2" id="KW-0472">Membrane</keyword>
<dbReference type="PANTHER" id="PTHR35694">
    <property type="entry name" value="DENEDDYLASE"/>
    <property type="match status" value="1"/>
</dbReference>
<organism evidence="3 4">
    <name type="scientific">Panicum miliaceum</name>
    <name type="common">Proso millet</name>
    <name type="synonym">Broomcorn millet</name>
    <dbReference type="NCBI Taxonomy" id="4540"/>
    <lineage>
        <taxon>Eukaryota</taxon>
        <taxon>Viridiplantae</taxon>
        <taxon>Streptophyta</taxon>
        <taxon>Embryophyta</taxon>
        <taxon>Tracheophyta</taxon>
        <taxon>Spermatophyta</taxon>
        <taxon>Magnoliopsida</taxon>
        <taxon>Liliopsida</taxon>
        <taxon>Poales</taxon>
        <taxon>Poaceae</taxon>
        <taxon>PACMAD clade</taxon>
        <taxon>Panicoideae</taxon>
        <taxon>Panicodae</taxon>
        <taxon>Paniceae</taxon>
        <taxon>Panicinae</taxon>
        <taxon>Panicum</taxon>
        <taxon>Panicum sect. Panicum</taxon>
    </lineage>
</organism>
<dbReference type="STRING" id="4540.A0A3L6QFS7"/>
<keyword evidence="4" id="KW-1185">Reference proteome</keyword>
<comment type="caution">
    <text evidence="3">The sequence shown here is derived from an EMBL/GenBank/DDBJ whole genome shotgun (WGS) entry which is preliminary data.</text>
</comment>
<protein>
    <submittedName>
        <fullName evidence="3">Uncharacterized protein</fullName>
    </submittedName>
</protein>
<dbReference type="PANTHER" id="PTHR35694:SF1">
    <property type="entry name" value="DENEDDYLASE"/>
    <property type="match status" value="1"/>
</dbReference>
<keyword evidence="2" id="KW-1133">Transmembrane helix</keyword>
<gene>
    <name evidence="3" type="ORF">C2845_PM12G00550</name>
</gene>
<proteinExistence type="predicted"/>
<dbReference type="AlphaFoldDB" id="A0A3L6QFS7"/>
<keyword evidence="2" id="KW-0812">Transmembrane</keyword>
<evidence type="ECO:0000313" key="3">
    <source>
        <dbReference type="EMBL" id="RLM79270.1"/>
    </source>
</evidence>
<name>A0A3L6QFS7_PANMI</name>